<dbReference type="InterPro" id="IPR041682">
    <property type="entry name" value="AAA_14"/>
</dbReference>
<proteinExistence type="predicted"/>
<dbReference type="Gene3D" id="3.40.50.300">
    <property type="entry name" value="P-loop containing nucleotide triphosphate hydrolases"/>
    <property type="match status" value="1"/>
</dbReference>
<dbReference type="EMBL" id="JXQK01000053">
    <property type="protein sequence ID" value="KIP62503.1"/>
    <property type="molecule type" value="Genomic_DNA"/>
</dbReference>
<keyword evidence="3" id="KW-1185">Reference proteome</keyword>
<feature type="domain" description="AAA+ ATPase" evidence="1">
    <location>
        <begin position="31"/>
        <end position="151"/>
    </location>
</feature>
<organism evidence="2 3">
    <name type="scientific">Prevotella pectinovora</name>
    <dbReference type="NCBI Taxonomy" id="1602169"/>
    <lineage>
        <taxon>Bacteria</taxon>
        <taxon>Pseudomonadati</taxon>
        <taxon>Bacteroidota</taxon>
        <taxon>Bacteroidia</taxon>
        <taxon>Bacteroidales</taxon>
        <taxon>Prevotellaceae</taxon>
        <taxon>Prevotella</taxon>
    </lineage>
</organism>
<dbReference type="STRING" id="1602171.ST44_06755"/>
<evidence type="ECO:0000259" key="1">
    <source>
        <dbReference type="SMART" id="SM00382"/>
    </source>
</evidence>
<dbReference type="SMART" id="SM00382">
    <property type="entry name" value="AAA"/>
    <property type="match status" value="1"/>
</dbReference>
<comment type="caution">
    <text evidence="2">The sequence shown here is derived from an EMBL/GenBank/DDBJ whole genome shotgun (WGS) entry which is preliminary data.</text>
</comment>
<accession>A0A0D0IZR4</accession>
<protein>
    <submittedName>
        <fullName evidence="2">ATPase AAA</fullName>
    </submittedName>
</protein>
<dbReference type="Proteomes" id="UP000032046">
    <property type="component" value="Unassembled WGS sequence"/>
</dbReference>
<dbReference type="InterPro" id="IPR027417">
    <property type="entry name" value="P-loop_NTPase"/>
</dbReference>
<dbReference type="PANTHER" id="PTHR42990">
    <property type="entry name" value="ATPASE"/>
    <property type="match status" value="1"/>
</dbReference>
<dbReference type="GeneID" id="93484935"/>
<evidence type="ECO:0000313" key="3">
    <source>
        <dbReference type="Proteomes" id="UP000032046"/>
    </source>
</evidence>
<dbReference type="AlphaFoldDB" id="A0A0D0IZR4"/>
<dbReference type="RefSeq" id="WP_042519125.1">
    <property type="nucleotide sequence ID" value="NZ_JALFDM010000047.1"/>
</dbReference>
<reference evidence="2 3" key="1">
    <citation type="submission" date="2015-01" db="EMBL/GenBank/DDBJ databases">
        <title>Comparative genomics of non-oral Prevotella species.</title>
        <authorList>
            <person name="Accetto T."/>
            <person name="Nograsek B."/>
            <person name="Avgustin G."/>
        </authorList>
    </citation>
    <scope>NUCLEOTIDE SEQUENCE [LARGE SCALE GENOMIC DNA]</scope>
    <source>
        <strain evidence="2 3">P5-119</strain>
    </source>
</reference>
<name>A0A0D0IZR4_9BACT</name>
<evidence type="ECO:0000313" key="2">
    <source>
        <dbReference type="EMBL" id="KIP62503.1"/>
    </source>
</evidence>
<sequence>MDITLVNFMNEQLSLVSLDFKRYMYEKLPWEARLVGLMGPRGVGKSTMILQRIKEMAEADQQQTLYISADHSYFTTHTFVDTADEFVREGGKWLFIDEVHKYDGWSRELKQIYDSHPELHIFFTGSSVLDILEGEADLSRRALLFDMQGLSFREYLELFHGIKTPVRSLEDVLDGNTRIEGILHPIPLFNKYLREGYYPFAEEGYVQQRLQQVVRLTMEVDIPQFANMSPATGKKLRRMLTIIAGNVPYKPEATGLANEIKVSRNDIPTYLLYMEKAGMIGQLRDETGGMRGLGKVEKVYLDNTNLIYAISGENANIGNVRETFFYNQTRLACDVTSSKVSDFAIGKYTFEIGGAKKSHRQIRDVENAFVVRDDMEYANGDILPLWSFGLLY</sequence>
<dbReference type="SUPFAM" id="SSF52540">
    <property type="entry name" value="P-loop containing nucleoside triphosphate hydrolases"/>
    <property type="match status" value="1"/>
</dbReference>
<dbReference type="Pfam" id="PF13173">
    <property type="entry name" value="AAA_14"/>
    <property type="match status" value="1"/>
</dbReference>
<dbReference type="PANTHER" id="PTHR42990:SF1">
    <property type="entry name" value="AAA+ ATPASE DOMAIN-CONTAINING PROTEIN"/>
    <property type="match status" value="1"/>
</dbReference>
<dbReference type="InterPro" id="IPR003593">
    <property type="entry name" value="AAA+_ATPase"/>
</dbReference>
<gene>
    <name evidence="2" type="ORF">ST44_06755</name>
</gene>